<evidence type="ECO:0000313" key="3">
    <source>
        <dbReference type="EMBL" id="KAH0543786.1"/>
    </source>
</evidence>
<keyword evidence="4" id="KW-1185">Reference proteome</keyword>
<gene>
    <name evidence="3" type="ORF">FGG08_001968</name>
</gene>
<dbReference type="Proteomes" id="UP000698800">
    <property type="component" value="Unassembled WGS sequence"/>
</dbReference>
<accession>A0A9P8I7A7</accession>
<feature type="compositionally biased region" description="Basic and acidic residues" evidence="2">
    <location>
        <begin position="583"/>
        <end position="592"/>
    </location>
</feature>
<reference evidence="3" key="1">
    <citation type="submission" date="2021-03" db="EMBL/GenBank/DDBJ databases">
        <title>Comparative genomics and phylogenomic investigation of the class Geoglossomycetes provide insights into ecological specialization and systematics.</title>
        <authorList>
            <person name="Melie T."/>
            <person name="Pirro S."/>
            <person name="Miller A.N."/>
            <person name="Quandt A."/>
        </authorList>
    </citation>
    <scope>NUCLEOTIDE SEQUENCE</scope>
    <source>
        <strain evidence="3">GBOQ0MN5Z8</strain>
    </source>
</reference>
<feature type="region of interest" description="Disordered" evidence="2">
    <location>
        <begin position="559"/>
        <end position="666"/>
    </location>
</feature>
<dbReference type="AlphaFoldDB" id="A0A9P8I7A7"/>
<name>A0A9P8I7A7_9PEZI</name>
<feature type="coiled-coil region" evidence="1">
    <location>
        <begin position="309"/>
        <end position="455"/>
    </location>
</feature>
<organism evidence="3 4">
    <name type="scientific">Glutinoglossum americanum</name>
    <dbReference type="NCBI Taxonomy" id="1670608"/>
    <lineage>
        <taxon>Eukaryota</taxon>
        <taxon>Fungi</taxon>
        <taxon>Dikarya</taxon>
        <taxon>Ascomycota</taxon>
        <taxon>Pezizomycotina</taxon>
        <taxon>Geoglossomycetes</taxon>
        <taxon>Geoglossales</taxon>
        <taxon>Geoglossaceae</taxon>
        <taxon>Glutinoglossum</taxon>
    </lineage>
</organism>
<proteinExistence type="predicted"/>
<sequence length="751" mass="84333">MGAVEPCVVSAWVKANGRTMRKLYEKALRTGITGLLQFAYCFEEDFISEALRITLTAVIQPETNMLYLSRLRDCQTFLDGINEATEDSPTFRKGLFSAISTNEFAKPLRAFCEVSIPERRLADGCATLKLCWRELQESRRRLAASFCLLVLKAALHSSGDNIGLETSLGLSLLGKHRDVATPMAPCTSARHHCTSVETPSVTLLEQKSTPQDVRTSHEWKRRLAEILMRDATQRHELIVNTVSDVCRELEERCENVERPLREVQAELGSVQSCLGESKQRIDTLEVEASERELYLDGLDAEKLRLESQVSSLFQRAQDLEHLLQQATNETHNTKAAADEAKKLELNHLAILAIKDESIVELEQNIERLEQEFKGLNDELSLARRENSEDRENLVVLRKQLEERKTELEQEKAAGFLKHIEIENLNSLNEALRTNIKVLNHDLRESSVRVEELRSKFRETQKTLSCELESVRQSRETDASEAAAQAAKASHLHSREIDELRALLRDAQHDLSLERQKGELKVLELEKEIKQMYSEREERAKEFLHAQDLSRRLMAVMGAGSAVPRSPNLAIGKKGTSGTPTDNQEDHRGDKRTKTSHGGNDNRGGDGMNTGSLGSGSPTRNGRTPKRSRTRSQGKPPLASQQTKAKAKTKVIKPIEGQDREKKRSPLKELAIGNHSAPLTATSQDACHSPDSQRGWLSRAGNLHLGLGMELADIEDFSFDDSEFATSTQTHRHDQNQQLTNTNIFDDSTAEF</sequence>
<evidence type="ECO:0000256" key="2">
    <source>
        <dbReference type="SAM" id="MobiDB-lite"/>
    </source>
</evidence>
<protein>
    <submittedName>
        <fullName evidence="3">Uncharacterized protein</fullName>
    </submittedName>
</protein>
<dbReference type="EMBL" id="JAGHQL010000027">
    <property type="protein sequence ID" value="KAH0543786.1"/>
    <property type="molecule type" value="Genomic_DNA"/>
</dbReference>
<evidence type="ECO:0000313" key="4">
    <source>
        <dbReference type="Proteomes" id="UP000698800"/>
    </source>
</evidence>
<keyword evidence="1" id="KW-0175">Coiled coil</keyword>
<feature type="compositionally biased region" description="Basic and acidic residues" evidence="2">
    <location>
        <begin position="655"/>
        <end position="666"/>
    </location>
</feature>
<feature type="coiled-coil region" evidence="1">
    <location>
        <begin position="496"/>
        <end position="541"/>
    </location>
</feature>
<dbReference type="OrthoDB" id="5332870at2759"/>
<comment type="caution">
    <text evidence="3">The sequence shown here is derived from an EMBL/GenBank/DDBJ whole genome shotgun (WGS) entry which is preliminary data.</text>
</comment>
<feature type="compositionally biased region" description="Basic residues" evidence="2">
    <location>
        <begin position="622"/>
        <end position="631"/>
    </location>
</feature>
<evidence type="ECO:0000256" key="1">
    <source>
        <dbReference type="SAM" id="Coils"/>
    </source>
</evidence>